<dbReference type="EMBL" id="FCNZ02000012">
    <property type="protein sequence ID" value="SAL60618.1"/>
    <property type="molecule type" value="Genomic_DNA"/>
</dbReference>
<feature type="transmembrane region" description="Helical" evidence="1">
    <location>
        <begin position="482"/>
        <end position="501"/>
    </location>
</feature>
<dbReference type="InterPro" id="IPR007890">
    <property type="entry name" value="CHASE2"/>
</dbReference>
<dbReference type="Proteomes" id="UP000054717">
    <property type="component" value="Unassembled WGS sequence"/>
</dbReference>
<evidence type="ECO:0000259" key="2">
    <source>
        <dbReference type="PROSITE" id="PS50104"/>
    </source>
</evidence>
<organism evidence="3 4">
    <name type="scientific">Caballeronia telluris</name>
    <dbReference type="NCBI Taxonomy" id="326475"/>
    <lineage>
        <taxon>Bacteria</taxon>
        <taxon>Pseudomonadati</taxon>
        <taxon>Pseudomonadota</taxon>
        <taxon>Betaproteobacteria</taxon>
        <taxon>Burkholderiales</taxon>
        <taxon>Burkholderiaceae</taxon>
        <taxon>Caballeronia</taxon>
    </lineage>
</organism>
<dbReference type="STRING" id="326475.AWB66_03470"/>
<feature type="domain" description="TIR" evidence="2">
    <location>
        <begin position="1"/>
        <end position="145"/>
    </location>
</feature>
<evidence type="ECO:0000313" key="4">
    <source>
        <dbReference type="Proteomes" id="UP000054717"/>
    </source>
</evidence>
<sequence length="564" mass="61585">MPNIFITYRRDDSSATSELLHDRLAALFPRNRVFIDIQDIPAGTNWRNVLSERIRQYDVVLAVVGTAWLAMLNERAAQGASDYVRWEVAEALRQKKRVVPVLVDGTQLPDAHELPADIAELANLHTMPLRRDTRDRDIAAIAAQLEGTGLIESIRLSMQKLRIFRASAAVSVLVGATAFSFVWVNVFDLLGLDTRTASFTMMIGDVLFEPALSKDLVLVGIVPNASETRGLARTRRADYARLIALAAQQKARAIAFDITTEEPGPADAALIDAIRAARPSGTRVVFGFKARTPDGRAVALPGLGESGAFLGLTCIGQKLDNAVFGTVAMQAGKSVYGSFALYAVTGATVIERIPSSDTILHVSNGAEDQNVRFSLREVAEWADKDCPARPAGAVLARIIFPLSHRERLRDPARRFNADAVLALGAPAPAWQGKVIVVGAEHPLDLLQTRLDVAGPERYGFEFQAGAVNALLTGAIVTPLGYLQQWLLVLVMVAAAIAYRIWRVGKSRWLDVVVLPAACFVFLAIAVLLYARLGLLVDSLYHLAAFGVTWWMLLALEKRWSHGRR</sequence>
<dbReference type="Pfam" id="PF13676">
    <property type="entry name" value="TIR_2"/>
    <property type="match status" value="1"/>
</dbReference>
<keyword evidence="1" id="KW-0812">Transmembrane</keyword>
<reference evidence="3" key="1">
    <citation type="submission" date="2016-01" db="EMBL/GenBank/DDBJ databases">
        <authorList>
            <person name="Peeters Charlotte."/>
        </authorList>
    </citation>
    <scope>NUCLEOTIDE SEQUENCE</scope>
    <source>
        <strain evidence="3">LMG 22936</strain>
    </source>
</reference>
<keyword evidence="1" id="KW-0472">Membrane</keyword>
<protein>
    <submittedName>
        <fullName evidence="3">CHASE2 domain protein</fullName>
    </submittedName>
</protein>
<feature type="transmembrane region" description="Helical" evidence="1">
    <location>
        <begin position="508"/>
        <end position="532"/>
    </location>
</feature>
<keyword evidence="1" id="KW-1133">Transmembrane helix</keyword>
<feature type="transmembrane region" description="Helical" evidence="1">
    <location>
        <begin position="163"/>
        <end position="184"/>
    </location>
</feature>
<feature type="transmembrane region" description="Helical" evidence="1">
    <location>
        <begin position="538"/>
        <end position="555"/>
    </location>
</feature>
<dbReference type="InterPro" id="IPR000157">
    <property type="entry name" value="TIR_dom"/>
</dbReference>
<dbReference type="InterPro" id="IPR035897">
    <property type="entry name" value="Toll_tir_struct_dom_sf"/>
</dbReference>
<proteinExistence type="predicted"/>
<name>A0A158IVL1_9BURK</name>
<dbReference type="GO" id="GO:0007165">
    <property type="term" value="P:signal transduction"/>
    <property type="evidence" value="ECO:0007669"/>
    <property type="project" value="InterPro"/>
</dbReference>
<dbReference type="AlphaFoldDB" id="A0A158IVL1"/>
<evidence type="ECO:0000256" key="1">
    <source>
        <dbReference type="SAM" id="Phobius"/>
    </source>
</evidence>
<accession>A0A158IVL1</accession>
<gene>
    <name evidence="3" type="ORF">AWB66_03470</name>
</gene>
<dbReference type="PROSITE" id="PS50104">
    <property type="entry name" value="TIR"/>
    <property type="match status" value="1"/>
</dbReference>
<keyword evidence="4" id="KW-1185">Reference proteome</keyword>
<dbReference type="SMART" id="SM01080">
    <property type="entry name" value="CHASE2"/>
    <property type="match status" value="1"/>
</dbReference>
<comment type="caution">
    <text evidence="3">The sequence shown here is derived from an EMBL/GenBank/DDBJ whole genome shotgun (WGS) entry which is preliminary data.</text>
</comment>
<dbReference type="SUPFAM" id="SSF52200">
    <property type="entry name" value="Toll/Interleukin receptor TIR domain"/>
    <property type="match status" value="1"/>
</dbReference>
<evidence type="ECO:0000313" key="3">
    <source>
        <dbReference type="EMBL" id="SAL60618.1"/>
    </source>
</evidence>
<dbReference type="RefSeq" id="WP_159462913.1">
    <property type="nucleotide sequence ID" value="NZ_FCNZ02000012.1"/>
</dbReference>
<dbReference type="Gene3D" id="3.40.50.10140">
    <property type="entry name" value="Toll/interleukin-1 receptor homology (TIR) domain"/>
    <property type="match status" value="1"/>
</dbReference>
<dbReference type="Pfam" id="PF05226">
    <property type="entry name" value="CHASE2"/>
    <property type="match status" value="1"/>
</dbReference>